<gene>
    <name evidence="11" type="ORF">AGOS_ADR250C</name>
</gene>
<dbReference type="InterPro" id="IPR001279">
    <property type="entry name" value="Metallo-B-lactamas"/>
</dbReference>
<organism evidence="11 12">
    <name type="scientific">Eremothecium gossypii (strain ATCC 10895 / CBS 109.51 / FGSC 9923 / NRRL Y-1056)</name>
    <name type="common">Yeast</name>
    <name type="synonym">Ashbya gossypii</name>
    <dbReference type="NCBI Taxonomy" id="284811"/>
    <lineage>
        <taxon>Eukaryota</taxon>
        <taxon>Fungi</taxon>
        <taxon>Dikarya</taxon>
        <taxon>Ascomycota</taxon>
        <taxon>Saccharomycotina</taxon>
        <taxon>Saccharomycetes</taxon>
        <taxon>Saccharomycetales</taxon>
        <taxon>Saccharomycetaceae</taxon>
        <taxon>Eremothecium</taxon>
    </lineage>
</organism>
<dbReference type="InterPro" id="IPR006642">
    <property type="entry name" value="Rad18_UBZ4"/>
</dbReference>
<evidence type="ECO:0000256" key="5">
    <source>
        <dbReference type="ARBA" id="ARBA00022771"/>
    </source>
</evidence>
<dbReference type="GO" id="GO:0008270">
    <property type="term" value="F:zinc ion binding"/>
    <property type="evidence" value="ECO:0007669"/>
    <property type="project" value="UniProtKB-KW"/>
</dbReference>
<dbReference type="InterPro" id="IPR036866">
    <property type="entry name" value="RibonucZ/Hydroxyglut_hydro"/>
</dbReference>
<dbReference type="FunCoup" id="Q759M6">
    <property type="interactions" value="221"/>
</dbReference>
<evidence type="ECO:0000256" key="3">
    <source>
        <dbReference type="ARBA" id="ARBA00022723"/>
    </source>
</evidence>
<evidence type="ECO:0000256" key="8">
    <source>
        <dbReference type="ARBA" id="ARBA00023242"/>
    </source>
</evidence>
<evidence type="ECO:0000313" key="12">
    <source>
        <dbReference type="Proteomes" id="UP000000591"/>
    </source>
</evidence>
<dbReference type="GO" id="GO:0036297">
    <property type="term" value="P:interstrand cross-link repair"/>
    <property type="evidence" value="ECO:0000318"/>
    <property type="project" value="GO_Central"/>
</dbReference>
<evidence type="ECO:0000259" key="10">
    <source>
        <dbReference type="PROSITE" id="PS51908"/>
    </source>
</evidence>
<dbReference type="GeneID" id="4620508"/>
<dbReference type="PANTHER" id="PTHR23240:SF6">
    <property type="entry name" value="DNA CROSS-LINK REPAIR 1A PROTEIN"/>
    <property type="match status" value="1"/>
</dbReference>
<dbReference type="GO" id="GO:0006303">
    <property type="term" value="P:double-strand break repair via nonhomologous end joining"/>
    <property type="evidence" value="ECO:0000318"/>
    <property type="project" value="GO_Central"/>
</dbReference>
<comment type="subcellular location">
    <subcellularLocation>
        <location evidence="1">Nucleus</location>
    </subcellularLocation>
</comment>
<feature type="domain" description="UBZ4-type" evidence="10">
    <location>
        <begin position="10"/>
        <end position="40"/>
    </location>
</feature>
<keyword evidence="6" id="KW-0862">Zinc</keyword>
<reference evidence="11 12" key="1">
    <citation type="journal article" date="2004" name="Science">
        <title>The Ashbya gossypii genome as a tool for mapping the ancient Saccharomyces cerevisiae genome.</title>
        <authorList>
            <person name="Dietrich F.S."/>
            <person name="Voegeli S."/>
            <person name="Brachat S."/>
            <person name="Lerch A."/>
            <person name="Gates K."/>
            <person name="Steiner S."/>
            <person name="Mohr C."/>
            <person name="Pohlmann R."/>
            <person name="Luedi P."/>
            <person name="Choi S."/>
            <person name="Wing R.A."/>
            <person name="Flavier A."/>
            <person name="Gaffney T.D."/>
            <person name="Philippsen P."/>
        </authorList>
    </citation>
    <scope>NUCLEOTIDE SEQUENCE [LARGE SCALE GENOMIC DNA]</scope>
    <source>
        <strain evidence="12">ATCC 10895 / CBS 109.51 / FGSC 9923 / NRRL Y-1056</strain>
    </source>
</reference>
<dbReference type="Proteomes" id="UP000000591">
    <property type="component" value="Chromosome IV"/>
</dbReference>
<dbReference type="OrthoDB" id="262529at2759"/>
<evidence type="ECO:0000256" key="9">
    <source>
        <dbReference type="PROSITE-ProRule" id="PRU01256"/>
    </source>
</evidence>
<dbReference type="InParanoid" id="Q759M6"/>
<dbReference type="OMA" id="KSGPIYC"/>
<dbReference type="KEGG" id="ago:AGOS_ADR250C"/>
<keyword evidence="5 9" id="KW-0863">Zinc-finger</keyword>
<dbReference type="GO" id="GO:0005634">
    <property type="term" value="C:nucleus"/>
    <property type="evidence" value="ECO:0000318"/>
    <property type="project" value="GO_Central"/>
</dbReference>
<dbReference type="Pfam" id="PF07522">
    <property type="entry name" value="DRMBL"/>
    <property type="match status" value="1"/>
</dbReference>
<dbReference type="Gene3D" id="3.60.15.10">
    <property type="entry name" value="Ribonuclease Z/Hydroxyacylglutathione hydrolase-like"/>
    <property type="match status" value="1"/>
</dbReference>
<sequence length="473" mass="54585">MPCNPRKEESVACPICFKDLSVLHLYEREAHCDICLGRATGGTSGAARKRSIPLPDVKKVRFRDTTLVVDGFMYMDDPTVDAYFLSHFHADHYQGLCPSWKQGPLYCSAITARLAMHKFKIPQELITVLYPGVPHKISPILRCIPLDANHCPGSLILLFEEFDDQGHVRQSILHTGDFRATPSMATELSQLTGSRPIDTVYLDTTYLHPYYHFPLQESVIATTADFAAKLSDVGLRAYFADKQKSILTFTKRRESHKHIIKFRYLYLIGSYSIGKERLAVAISERLRTKLYVRSDTVKRKLIDRYKEWFPDGLITHVASESCVHLVPFEVISSKDSISNYMKVLPPIYEDVIAFSPTGWAYANRLRYIPEQAIRERFACPDKRYKFVTDLLHDATVDSFTTDSLKTQYNQSKRYQLFRIPYSEHSSFKDLSIFATTIQMNAIRSTVNLASLEMHRMWFDTWSRIRNEKYLRKL</sequence>
<accession>Q759M6</accession>
<keyword evidence="8" id="KW-0539">Nucleus</keyword>
<dbReference type="CDD" id="cd16273">
    <property type="entry name" value="SNM1A-1C-like_MBL-fold"/>
    <property type="match status" value="1"/>
</dbReference>
<proteinExistence type="inferred from homology"/>
<keyword evidence="3" id="KW-0479">Metal-binding</keyword>
<evidence type="ECO:0000313" key="11">
    <source>
        <dbReference type="EMBL" id="AAS52170.1"/>
    </source>
</evidence>
<dbReference type="RefSeq" id="NP_984346.1">
    <property type="nucleotide sequence ID" value="NM_209699.1"/>
</dbReference>
<keyword evidence="7 9" id="KW-0234">DNA repair</keyword>
<dbReference type="Gene3D" id="3.40.50.12650">
    <property type="match status" value="1"/>
</dbReference>
<dbReference type="STRING" id="284811.Q759M6"/>
<name>Q759M6_EREGS</name>
<dbReference type="PROSITE" id="PS51908">
    <property type="entry name" value="ZF_UBZ4"/>
    <property type="match status" value="1"/>
</dbReference>
<dbReference type="EMBL" id="AE016817">
    <property type="protein sequence ID" value="AAS52170.1"/>
    <property type="molecule type" value="Genomic_DNA"/>
</dbReference>
<evidence type="ECO:0000256" key="6">
    <source>
        <dbReference type="ARBA" id="ARBA00022833"/>
    </source>
</evidence>
<keyword evidence="4 9" id="KW-0227">DNA damage</keyword>
<dbReference type="eggNOG" id="KOG1361">
    <property type="taxonomic scope" value="Eukaryota"/>
</dbReference>
<protein>
    <submittedName>
        <fullName evidence="11">ADR250Cp</fullName>
    </submittedName>
</protein>
<dbReference type="PANTHER" id="PTHR23240">
    <property type="entry name" value="DNA CROSS-LINK REPAIR PROTEIN PSO2/SNM1-RELATED"/>
    <property type="match status" value="1"/>
</dbReference>
<dbReference type="SMART" id="SM00849">
    <property type="entry name" value="Lactamase_B"/>
    <property type="match status" value="1"/>
</dbReference>
<dbReference type="GO" id="GO:0003684">
    <property type="term" value="F:damaged DNA binding"/>
    <property type="evidence" value="ECO:0000318"/>
    <property type="project" value="GO_Central"/>
</dbReference>
<keyword evidence="12" id="KW-1185">Reference proteome</keyword>
<dbReference type="AlphaFoldDB" id="Q759M6"/>
<evidence type="ECO:0000256" key="4">
    <source>
        <dbReference type="ARBA" id="ARBA00022763"/>
    </source>
</evidence>
<evidence type="ECO:0000256" key="1">
    <source>
        <dbReference type="ARBA" id="ARBA00004123"/>
    </source>
</evidence>
<evidence type="ECO:0000256" key="7">
    <source>
        <dbReference type="ARBA" id="ARBA00023204"/>
    </source>
</evidence>
<dbReference type="GO" id="GO:0035312">
    <property type="term" value="F:5'-3' DNA exonuclease activity"/>
    <property type="evidence" value="ECO:0000318"/>
    <property type="project" value="GO_Central"/>
</dbReference>
<dbReference type="SUPFAM" id="SSF56281">
    <property type="entry name" value="Metallo-hydrolase/oxidoreductase"/>
    <property type="match status" value="1"/>
</dbReference>
<comment type="similarity">
    <text evidence="2">Belongs to the DNA repair metallo-beta-lactamase (DRMBL) family.</text>
</comment>
<reference evidence="12" key="2">
    <citation type="journal article" date="2013" name="G3 (Bethesda)">
        <title>Genomes of Ashbya fungi isolated from insects reveal four mating-type loci, numerous translocations, lack of transposons, and distinct gene duplications.</title>
        <authorList>
            <person name="Dietrich F.S."/>
            <person name="Voegeli S."/>
            <person name="Kuo S."/>
            <person name="Philippsen P."/>
        </authorList>
    </citation>
    <scope>GENOME REANNOTATION</scope>
    <source>
        <strain evidence="12">ATCC 10895 / CBS 109.51 / FGSC 9923 / NRRL Y-1056</strain>
    </source>
</reference>
<evidence type="ECO:0000256" key="2">
    <source>
        <dbReference type="ARBA" id="ARBA00010304"/>
    </source>
</evidence>
<dbReference type="InterPro" id="IPR011084">
    <property type="entry name" value="DRMBL"/>
</dbReference>
<dbReference type="HOGENOM" id="CLU_005260_7_0_1"/>
<dbReference type="GO" id="GO:0005759">
    <property type="term" value="C:mitochondrial matrix"/>
    <property type="evidence" value="ECO:0007669"/>
    <property type="project" value="EnsemblFungi"/>
</dbReference>